<reference evidence="2" key="1">
    <citation type="journal article" date="2021" name="J Fungi (Basel)">
        <title>Virulence traits and population genomics of the black yeast Aureobasidium melanogenum.</title>
        <authorList>
            <person name="Cernosa A."/>
            <person name="Sun X."/>
            <person name="Gostincar C."/>
            <person name="Fang C."/>
            <person name="Gunde-Cimerman N."/>
            <person name="Song Z."/>
        </authorList>
    </citation>
    <scope>NUCLEOTIDE SEQUENCE</scope>
    <source>
        <strain evidence="2">EXF-9911</strain>
    </source>
</reference>
<name>A0A9P8IXV9_AURME</name>
<protein>
    <submittedName>
        <fullName evidence="2">Uncharacterized protein</fullName>
    </submittedName>
</protein>
<sequence>MLRNRPSRVPLGMADVKQMEQRLWLRQASHPLVAQTDRAYAHHQQSNITHPPQPHYNLREGPQRSRDASVIQLDPNRHVPQSAVHDSIDSIEDSGSDETASATIESVTRLVHIAEVSPIITQVPSYDPPALVNLPTERPPIHDSHYPDAISSHHQDLSTTPAPNRYRYNGRSIINPDPRSGYSYHQPSRQDTNHPYHRNSDQSTVLLSQRGHNPHAVSFAPRVRFESALQELSSHHSSNLASVNRPVVRRTAKLGPGLCLVPGAL</sequence>
<feature type="region of interest" description="Disordered" evidence="1">
    <location>
        <begin position="38"/>
        <end position="65"/>
    </location>
</feature>
<accession>A0A9P8IXV9</accession>
<feature type="compositionally biased region" description="Basic and acidic residues" evidence="1">
    <location>
        <begin position="191"/>
        <end position="200"/>
    </location>
</feature>
<feature type="region of interest" description="Disordered" evidence="1">
    <location>
        <begin position="135"/>
        <end position="203"/>
    </location>
</feature>
<dbReference type="Proteomes" id="UP000779574">
    <property type="component" value="Unassembled WGS sequence"/>
</dbReference>
<evidence type="ECO:0000313" key="2">
    <source>
        <dbReference type="EMBL" id="KAG9669473.1"/>
    </source>
</evidence>
<reference evidence="2" key="2">
    <citation type="submission" date="2021-08" db="EMBL/GenBank/DDBJ databases">
        <authorList>
            <person name="Gostincar C."/>
            <person name="Sun X."/>
            <person name="Song Z."/>
            <person name="Gunde-Cimerman N."/>
        </authorList>
    </citation>
    <scope>NUCLEOTIDE SEQUENCE</scope>
    <source>
        <strain evidence="2">EXF-9911</strain>
    </source>
</reference>
<dbReference type="AlphaFoldDB" id="A0A9P8IXV9"/>
<feature type="region of interest" description="Disordered" evidence="1">
    <location>
        <begin position="77"/>
        <end position="100"/>
    </location>
</feature>
<comment type="caution">
    <text evidence="2">The sequence shown here is derived from an EMBL/GenBank/DDBJ whole genome shotgun (WGS) entry which is preliminary data.</text>
</comment>
<evidence type="ECO:0000256" key="1">
    <source>
        <dbReference type="SAM" id="MobiDB-lite"/>
    </source>
</evidence>
<dbReference type="EMBL" id="JAHFXF010001345">
    <property type="protein sequence ID" value="KAG9669473.1"/>
    <property type="molecule type" value="Genomic_DNA"/>
</dbReference>
<evidence type="ECO:0000313" key="3">
    <source>
        <dbReference type="Proteomes" id="UP000779574"/>
    </source>
</evidence>
<proteinExistence type="predicted"/>
<gene>
    <name evidence="2" type="ORF">KCU76_g17292</name>
</gene>
<organism evidence="2 3">
    <name type="scientific">Aureobasidium melanogenum</name>
    <name type="common">Aureobasidium pullulans var. melanogenum</name>
    <dbReference type="NCBI Taxonomy" id="46634"/>
    <lineage>
        <taxon>Eukaryota</taxon>
        <taxon>Fungi</taxon>
        <taxon>Dikarya</taxon>
        <taxon>Ascomycota</taxon>
        <taxon>Pezizomycotina</taxon>
        <taxon>Dothideomycetes</taxon>
        <taxon>Dothideomycetidae</taxon>
        <taxon>Dothideales</taxon>
        <taxon>Saccotheciaceae</taxon>
        <taxon>Aureobasidium</taxon>
    </lineage>
</organism>
<feature type="non-terminal residue" evidence="2">
    <location>
        <position position="1"/>
    </location>
</feature>
<feature type="compositionally biased region" description="Basic and acidic residues" evidence="1">
    <location>
        <begin position="139"/>
        <end position="156"/>
    </location>
</feature>